<evidence type="ECO:0000313" key="1">
    <source>
        <dbReference type="EMBL" id="RZT90584.1"/>
    </source>
</evidence>
<dbReference type="PANTHER" id="PTHR43235:SF1">
    <property type="entry name" value="GLUTAMINE AMIDOTRANSFERASE PB2B2.05-RELATED"/>
    <property type="match status" value="1"/>
</dbReference>
<gene>
    <name evidence="1" type="ORF">EV678_1402</name>
</gene>
<dbReference type="InterPro" id="IPR044668">
    <property type="entry name" value="PuuD-like"/>
</dbReference>
<dbReference type="Proteomes" id="UP000292136">
    <property type="component" value="Unassembled WGS sequence"/>
</dbReference>
<keyword evidence="2" id="KW-1185">Reference proteome</keyword>
<dbReference type="Pfam" id="PF07722">
    <property type="entry name" value="Peptidase_C26"/>
    <property type="match status" value="1"/>
</dbReference>
<dbReference type="PANTHER" id="PTHR43235">
    <property type="entry name" value="GLUTAMINE AMIDOTRANSFERASE PB2B2.05-RELATED"/>
    <property type="match status" value="1"/>
</dbReference>
<proteinExistence type="predicted"/>
<reference evidence="1 2" key="1">
    <citation type="submission" date="2019-02" db="EMBL/GenBank/DDBJ databases">
        <title>Genomic Encyclopedia of Type Strains, Phase IV (KMG-IV): sequencing the most valuable type-strain genomes for metagenomic binning, comparative biology and taxonomic classification.</title>
        <authorList>
            <person name="Goeker M."/>
        </authorList>
    </citation>
    <scope>NUCLEOTIDE SEQUENCE [LARGE SCALE GENOMIC DNA]</scope>
    <source>
        <strain evidence="1 2">DSM 21223</strain>
    </source>
</reference>
<sequence length="259" mass="28623">MAKRTVKIGISARLYHPQPESVGLLGKTLQYLEQSVAHWVMSRDVLVFMVPSIVQDSPMQRSNMRLADYVGALDGLVLQGGTDLSPLSYGEEPLKPEWAGDRVRDAYEMELLHEFMEAGKPVLGICRGLQLINVALGGSLHQDIPSLVEDAIAHEAPEYDRHTHPVQFAEGGLLARLYPEQTGGQVVSIHHQAVKVLGKDLTVEATAADGLVEAVRWTGRGFVVGLQWHPEFHTPGKGELLDGEPLLQAFLDEARKRRW</sequence>
<dbReference type="EMBL" id="SHKM01000001">
    <property type="protein sequence ID" value="RZT90584.1"/>
    <property type="molecule type" value="Genomic_DNA"/>
</dbReference>
<dbReference type="PROSITE" id="PS51273">
    <property type="entry name" value="GATASE_TYPE_1"/>
    <property type="match status" value="1"/>
</dbReference>
<dbReference type="InterPro" id="IPR029062">
    <property type="entry name" value="Class_I_gatase-like"/>
</dbReference>
<evidence type="ECO:0000313" key="2">
    <source>
        <dbReference type="Proteomes" id="UP000292136"/>
    </source>
</evidence>
<comment type="caution">
    <text evidence="1">The sequence shown here is derived from an EMBL/GenBank/DDBJ whole genome shotgun (WGS) entry which is preliminary data.</text>
</comment>
<accession>A0ABY0IV54</accession>
<dbReference type="SUPFAM" id="SSF52317">
    <property type="entry name" value="Class I glutamine amidotransferase-like"/>
    <property type="match status" value="1"/>
</dbReference>
<protein>
    <submittedName>
        <fullName evidence="1">Glutamine amidotransferase</fullName>
    </submittedName>
</protein>
<dbReference type="InterPro" id="IPR011697">
    <property type="entry name" value="Peptidase_C26"/>
</dbReference>
<dbReference type="Gene3D" id="3.40.50.880">
    <property type="match status" value="1"/>
</dbReference>
<keyword evidence="1" id="KW-0315">Glutamine amidotransferase</keyword>
<name>A0ABY0IV54_9RHOO</name>
<dbReference type="CDD" id="cd01745">
    <property type="entry name" value="GATase1_2"/>
    <property type="match status" value="1"/>
</dbReference>
<organism evidence="1 2">
    <name type="scientific">Azospira oryzae</name>
    <dbReference type="NCBI Taxonomy" id="146939"/>
    <lineage>
        <taxon>Bacteria</taxon>
        <taxon>Pseudomonadati</taxon>
        <taxon>Pseudomonadota</taxon>
        <taxon>Betaproteobacteria</taxon>
        <taxon>Rhodocyclales</taxon>
        <taxon>Rhodocyclaceae</taxon>
        <taxon>Azospira</taxon>
    </lineage>
</organism>
<dbReference type="RefSeq" id="WP_130458974.1">
    <property type="nucleotide sequence ID" value="NZ_SHKM01000001.1"/>
</dbReference>